<dbReference type="EMBL" id="AOKG01000580">
    <property type="protein sequence ID" value="EPN59242.1"/>
    <property type="molecule type" value="Genomic_DNA"/>
</dbReference>
<gene>
    <name evidence="1" type="ORF">A244_08955</name>
</gene>
<organism evidence="1 2">
    <name type="scientific">Pseudomonas syringae pv. actinidiae ICMP 18807</name>
    <dbReference type="NCBI Taxonomy" id="1194404"/>
    <lineage>
        <taxon>Bacteria</taxon>
        <taxon>Pseudomonadati</taxon>
        <taxon>Pseudomonadota</taxon>
        <taxon>Gammaproteobacteria</taxon>
        <taxon>Pseudomonadales</taxon>
        <taxon>Pseudomonadaceae</taxon>
        <taxon>Pseudomonas</taxon>
        <taxon>Pseudomonas syringae</taxon>
    </lineage>
</organism>
<protein>
    <submittedName>
        <fullName evidence="1">Zinc ABC transporter periplasmic zinc-binding protein</fullName>
    </submittedName>
</protein>
<evidence type="ECO:0000313" key="2">
    <source>
        <dbReference type="Proteomes" id="UP000015729"/>
    </source>
</evidence>
<dbReference type="PATRIC" id="fig|1194404.4.peg.1870"/>
<proteinExistence type="predicted"/>
<dbReference type="AlphaFoldDB" id="S6UUQ7"/>
<evidence type="ECO:0000313" key="1">
    <source>
        <dbReference type="EMBL" id="EPN59242.1"/>
    </source>
</evidence>
<dbReference type="Proteomes" id="UP000015729">
    <property type="component" value="Unassembled WGS sequence"/>
</dbReference>
<name>S6UUQ7_PSESF</name>
<accession>S6UUQ7</accession>
<comment type="caution">
    <text evidence="1">The sequence shown here is derived from an EMBL/GenBank/DDBJ whole genome shotgun (WGS) entry which is preliminary data.</text>
</comment>
<reference evidence="1 2" key="1">
    <citation type="journal article" date="2013" name="PLoS Pathog.">
        <title>Genomic analysis of the Kiwifruit pathogen Pseudomonas syringae pv. actinidiae provides insight into the origins of an emergent plant disease.</title>
        <authorList>
            <person name="McCann H.C."/>
            <person name="Rikkerink E.H."/>
            <person name="Bertels F."/>
            <person name="Fiers M."/>
            <person name="Lu A."/>
            <person name="Rees-George J."/>
            <person name="Andersen M.T."/>
            <person name="Gleave A.P."/>
            <person name="Haubold B."/>
            <person name="Wohlers M.W."/>
            <person name="Guttman D.S."/>
            <person name="Wang P.W."/>
            <person name="Straub C."/>
            <person name="Vanneste J.L."/>
            <person name="Rainey P.B."/>
            <person name="Templeton M.D."/>
        </authorList>
    </citation>
    <scope>NUCLEOTIDE SEQUENCE [LARGE SCALE GENOMIC DNA]</scope>
    <source>
        <strain evidence="1 2">ICMP 18807</strain>
    </source>
</reference>
<sequence>MAETLSTGLPVKLAELDALGGYTPATAQGYEQVLEKLANDLTGCLSSL</sequence>